<dbReference type="OrthoDB" id="269227at2759"/>
<dbReference type="Pfam" id="PF00732">
    <property type="entry name" value="GMC_oxred_N"/>
    <property type="match status" value="1"/>
</dbReference>
<dbReference type="InterPro" id="IPR000172">
    <property type="entry name" value="GMC_OxRdtase_N"/>
</dbReference>
<organism evidence="3 4">
    <name type="scientific">Callosobruchus maculatus</name>
    <name type="common">Southern cowpea weevil</name>
    <name type="synonym">Pulse bruchid</name>
    <dbReference type="NCBI Taxonomy" id="64391"/>
    <lineage>
        <taxon>Eukaryota</taxon>
        <taxon>Metazoa</taxon>
        <taxon>Ecdysozoa</taxon>
        <taxon>Arthropoda</taxon>
        <taxon>Hexapoda</taxon>
        <taxon>Insecta</taxon>
        <taxon>Pterygota</taxon>
        <taxon>Neoptera</taxon>
        <taxon>Endopterygota</taxon>
        <taxon>Coleoptera</taxon>
        <taxon>Polyphaga</taxon>
        <taxon>Cucujiformia</taxon>
        <taxon>Chrysomeloidea</taxon>
        <taxon>Chrysomelidae</taxon>
        <taxon>Bruchinae</taxon>
        <taxon>Bruchini</taxon>
        <taxon>Callosobruchus</taxon>
    </lineage>
</organism>
<feature type="domain" description="Glucose-methanol-choline oxidoreductase N-terminal" evidence="2">
    <location>
        <begin position="10"/>
        <end position="117"/>
    </location>
</feature>
<dbReference type="PANTHER" id="PTHR11552">
    <property type="entry name" value="GLUCOSE-METHANOL-CHOLINE GMC OXIDOREDUCTASE"/>
    <property type="match status" value="1"/>
</dbReference>
<proteinExistence type="inferred from homology"/>
<gene>
    <name evidence="3" type="ORF">CALMAC_LOCUS10865</name>
</gene>
<dbReference type="InterPro" id="IPR012132">
    <property type="entry name" value="GMC_OxRdtase"/>
</dbReference>
<dbReference type="GO" id="GO:0050660">
    <property type="term" value="F:flavin adenine dinucleotide binding"/>
    <property type="evidence" value="ECO:0007669"/>
    <property type="project" value="InterPro"/>
</dbReference>
<accession>A0A653CPS8</accession>
<dbReference type="AlphaFoldDB" id="A0A653CPS8"/>
<reference evidence="3 4" key="1">
    <citation type="submission" date="2019-01" db="EMBL/GenBank/DDBJ databases">
        <authorList>
            <person name="Sayadi A."/>
        </authorList>
    </citation>
    <scope>NUCLEOTIDE SEQUENCE [LARGE SCALE GENOMIC DNA]</scope>
</reference>
<dbReference type="InterPro" id="IPR036188">
    <property type="entry name" value="FAD/NAD-bd_sf"/>
</dbReference>
<evidence type="ECO:0000313" key="3">
    <source>
        <dbReference type="EMBL" id="VEN49928.1"/>
    </source>
</evidence>
<evidence type="ECO:0000259" key="2">
    <source>
        <dbReference type="Pfam" id="PF00732"/>
    </source>
</evidence>
<comment type="similarity">
    <text evidence="1">Belongs to the GMC oxidoreductase family.</text>
</comment>
<dbReference type="Gene3D" id="3.50.50.60">
    <property type="entry name" value="FAD/NAD(P)-binding domain"/>
    <property type="match status" value="1"/>
</dbReference>
<dbReference type="SUPFAM" id="SSF51905">
    <property type="entry name" value="FAD/NAD(P)-binding domain"/>
    <property type="match status" value="1"/>
</dbReference>
<sequence>MQVSFLQSTTLKGRRDHAERGWLRPFRHRKNLVIRKNSLVTKVLINPKTKTAYGVEYESLGKKFTVTAKKEVILSTGVMNSPKLLMLSGIGPKETLKEFDIPLIKNLPVGKLMYDHLFFPNLMFTVNKPITLTVLPFLVPQTYIDHLTYGSGPQGFCLAEVMQYITTNVTNTSNPHPDAADIEYMVTGGSPVSDFGFFARRYLNIPQELYDIVWKPYEHTPVFMVC</sequence>
<dbReference type="EMBL" id="CAACVG010008458">
    <property type="protein sequence ID" value="VEN49928.1"/>
    <property type="molecule type" value="Genomic_DNA"/>
</dbReference>
<feature type="non-terminal residue" evidence="3">
    <location>
        <position position="226"/>
    </location>
</feature>
<dbReference type="GO" id="GO:0016614">
    <property type="term" value="F:oxidoreductase activity, acting on CH-OH group of donors"/>
    <property type="evidence" value="ECO:0007669"/>
    <property type="project" value="InterPro"/>
</dbReference>
<dbReference type="PANTHER" id="PTHR11552:SF208">
    <property type="entry name" value="RE36204P-RELATED"/>
    <property type="match status" value="1"/>
</dbReference>
<evidence type="ECO:0000313" key="4">
    <source>
        <dbReference type="Proteomes" id="UP000410492"/>
    </source>
</evidence>
<dbReference type="Proteomes" id="UP000410492">
    <property type="component" value="Unassembled WGS sequence"/>
</dbReference>
<name>A0A653CPS8_CALMS</name>
<protein>
    <recommendedName>
        <fullName evidence="2">Glucose-methanol-choline oxidoreductase N-terminal domain-containing protein</fullName>
    </recommendedName>
</protein>
<evidence type="ECO:0000256" key="1">
    <source>
        <dbReference type="ARBA" id="ARBA00010790"/>
    </source>
</evidence>
<keyword evidence="4" id="KW-1185">Reference proteome</keyword>